<reference evidence="3" key="2">
    <citation type="submission" date="2025-08" db="UniProtKB">
        <authorList>
            <consortium name="RefSeq"/>
        </authorList>
    </citation>
    <scope>IDENTIFICATION</scope>
    <source>
        <tissue evidence="3">Leaf</tissue>
    </source>
</reference>
<dbReference type="PANTHER" id="PTHR47481">
    <property type="match status" value="1"/>
</dbReference>
<gene>
    <name evidence="3" type="primary">LOC104705706</name>
</gene>
<feature type="domain" description="Retrotransposon Copia-like N-terminal" evidence="1">
    <location>
        <begin position="10"/>
        <end position="46"/>
    </location>
</feature>
<dbReference type="GeneID" id="104705706"/>
<keyword evidence="2" id="KW-1185">Reference proteome</keyword>
<dbReference type="Pfam" id="PF14223">
    <property type="entry name" value="Retrotran_gag_2"/>
    <property type="match status" value="1"/>
</dbReference>
<protein>
    <submittedName>
        <fullName evidence="3">Uncharacterized protein LOC104705706 isoform X1</fullName>
    </submittedName>
</protein>
<evidence type="ECO:0000313" key="2">
    <source>
        <dbReference type="Proteomes" id="UP000694864"/>
    </source>
</evidence>
<dbReference type="Pfam" id="PF14244">
    <property type="entry name" value="Retrotran_gag_3"/>
    <property type="match status" value="1"/>
</dbReference>
<accession>A0ABM0T2T6</accession>
<dbReference type="InterPro" id="IPR029472">
    <property type="entry name" value="Copia-like_N"/>
</dbReference>
<dbReference type="RefSeq" id="XP_010420068.1">
    <property type="nucleotide sequence ID" value="XM_010421766.2"/>
</dbReference>
<name>A0ABM0T2T6_CAMSA</name>
<dbReference type="Proteomes" id="UP000694864">
    <property type="component" value="Chromosome 8"/>
</dbReference>
<sequence length="228" mass="25415">MPSLSISNCVTITLNGQNYSLWKTQFETFLAGQGLLGFVNGSVRAPLPTVSVPGINGTTTERPNPEFQQEQQNWLRTNSVVKSWLLGSFAEDILSVVQHCSTSYEVWHTLANHFNRVSSSRLFELERKLQTFQKKDKSMSVYLRELKSVCDQLAAVGSPVQEQMKIFAAMNGLGREYEPIKTTIENALDSAPSPTLDDVIPKLTGYDERLQAYLAENTISPHLAFAPT</sequence>
<evidence type="ECO:0000259" key="1">
    <source>
        <dbReference type="Pfam" id="PF14244"/>
    </source>
</evidence>
<reference evidence="2" key="1">
    <citation type="journal article" date="2014" name="Nat. Commun.">
        <title>The emerging biofuel crop Camelina sativa retains a highly undifferentiated hexaploid genome structure.</title>
        <authorList>
            <person name="Kagale S."/>
            <person name="Koh C."/>
            <person name="Nixon J."/>
            <person name="Bollina V."/>
            <person name="Clarke W.E."/>
            <person name="Tuteja R."/>
            <person name="Spillane C."/>
            <person name="Robinson S.J."/>
            <person name="Links M.G."/>
            <person name="Clarke C."/>
            <person name="Higgins E.E."/>
            <person name="Huebert T."/>
            <person name="Sharpe A.G."/>
            <person name="Parkin I.A."/>
        </authorList>
    </citation>
    <scope>NUCLEOTIDE SEQUENCE [LARGE SCALE GENOMIC DNA]</scope>
    <source>
        <strain evidence="2">cv. DH55</strain>
    </source>
</reference>
<organism evidence="2 3">
    <name type="scientific">Camelina sativa</name>
    <name type="common">False flax</name>
    <name type="synonym">Myagrum sativum</name>
    <dbReference type="NCBI Taxonomy" id="90675"/>
    <lineage>
        <taxon>Eukaryota</taxon>
        <taxon>Viridiplantae</taxon>
        <taxon>Streptophyta</taxon>
        <taxon>Embryophyta</taxon>
        <taxon>Tracheophyta</taxon>
        <taxon>Spermatophyta</taxon>
        <taxon>Magnoliopsida</taxon>
        <taxon>eudicotyledons</taxon>
        <taxon>Gunneridae</taxon>
        <taxon>Pentapetalae</taxon>
        <taxon>rosids</taxon>
        <taxon>malvids</taxon>
        <taxon>Brassicales</taxon>
        <taxon>Brassicaceae</taxon>
        <taxon>Camelineae</taxon>
        <taxon>Camelina</taxon>
    </lineage>
</organism>
<dbReference type="PANTHER" id="PTHR47481:SF10">
    <property type="entry name" value="COPIA-LIKE POLYPROTEIN_RETROTRANSPOSON"/>
    <property type="match status" value="1"/>
</dbReference>
<evidence type="ECO:0000313" key="3">
    <source>
        <dbReference type="RefSeq" id="XP_010420068.1"/>
    </source>
</evidence>
<proteinExistence type="predicted"/>